<dbReference type="EMBL" id="FQUC01000007">
    <property type="protein sequence ID" value="SHF49044.1"/>
    <property type="molecule type" value="Genomic_DNA"/>
</dbReference>
<dbReference type="Proteomes" id="UP000184480">
    <property type="component" value="Unassembled WGS sequence"/>
</dbReference>
<organism evidence="1 2">
    <name type="scientific">Dysgonomonas macrotermitis</name>
    <dbReference type="NCBI Taxonomy" id="1346286"/>
    <lineage>
        <taxon>Bacteria</taxon>
        <taxon>Pseudomonadati</taxon>
        <taxon>Bacteroidota</taxon>
        <taxon>Bacteroidia</taxon>
        <taxon>Bacteroidales</taxon>
        <taxon>Dysgonomonadaceae</taxon>
        <taxon>Dysgonomonas</taxon>
    </lineage>
</organism>
<accession>A0A1M5C2M9</accession>
<dbReference type="STRING" id="1346286.SAMN05444362_1079"/>
<sequence>MNNVELGVFDAMQYIQGEQISNFESRISFDPKMKEVWINIYFGFGQLSSIILNTKDRIKFINYLKEFIKIVQEAKKQHIEYDNHIIGYLSCDIASIGRVNINDVASHKFVVNCDYTSQDTYCHLLIVTSHLMSAYISVMLIERASISKLIAILDDNKLN</sequence>
<dbReference type="RefSeq" id="WP_062179234.1">
    <property type="nucleotide sequence ID" value="NZ_BBXL01000007.1"/>
</dbReference>
<keyword evidence="2" id="KW-1185">Reference proteome</keyword>
<evidence type="ECO:0000313" key="2">
    <source>
        <dbReference type="Proteomes" id="UP000184480"/>
    </source>
</evidence>
<name>A0A1M5C2M9_9BACT</name>
<reference evidence="2" key="1">
    <citation type="submission" date="2016-11" db="EMBL/GenBank/DDBJ databases">
        <authorList>
            <person name="Varghese N."/>
            <person name="Submissions S."/>
        </authorList>
    </citation>
    <scope>NUCLEOTIDE SEQUENCE [LARGE SCALE GENOMIC DNA]</scope>
    <source>
        <strain evidence="2">DSM 27370</strain>
    </source>
</reference>
<gene>
    <name evidence="1" type="ORF">SAMN05444362_1079</name>
</gene>
<evidence type="ECO:0000313" key="1">
    <source>
        <dbReference type="EMBL" id="SHF49044.1"/>
    </source>
</evidence>
<protein>
    <submittedName>
        <fullName evidence="1">Uncharacterized protein</fullName>
    </submittedName>
</protein>
<dbReference type="AlphaFoldDB" id="A0A1M5C2M9"/>
<proteinExistence type="predicted"/>